<proteinExistence type="predicted"/>
<keyword evidence="3" id="KW-1185">Reference proteome</keyword>
<dbReference type="Proteomes" id="UP000778523">
    <property type="component" value="Unassembled WGS sequence"/>
</dbReference>
<dbReference type="InterPro" id="IPR014747">
    <property type="entry name" value="Bac_photo_RC_H_C"/>
</dbReference>
<accession>A0ABX2IM09</accession>
<dbReference type="SUPFAM" id="SSF50346">
    <property type="entry name" value="PRC-barrel domain"/>
    <property type="match status" value="2"/>
</dbReference>
<gene>
    <name evidence="2" type="ORF">HJ583_008585</name>
</gene>
<evidence type="ECO:0000259" key="1">
    <source>
        <dbReference type="Pfam" id="PF05239"/>
    </source>
</evidence>
<dbReference type="EMBL" id="JABCSC020000002">
    <property type="protein sequence ID" value="NSL55075.1"/>
    <property type="molecule type" value="Genomic_DNA"/>
</dbReference>
<dbReference type="Gene3D" id="3.90.50.10">
    <property type="entry name" value="Photosynthetic Reaction Center, subunit H, domain 2"/>
    <property type="match status" value="2"/>
</dbReference>
<dbReference type="InterPro" id="IPR011033">
    <property type="entry name" value="PRC_barrel-like_sf"/>
</dbReference>
<organism evidence="2 3">
    <name type="scientific">Uliginosibacterium aquaticum</name>
    <dbReference type="NCBI Taxonomy" id="2731212"/>
    <lineage>
        <taxon>Bacteria</taxon>
        <taxon>Pseudomonadati</taxon>
        <taxon>Pseudomonadota</taxon>
        <taxon>Betaproteobacteria</taxon>
        <taxon>Rhodocyclales</taxon>
        <taxon>Zoogloeaceae</taxon>
        <taxon>Uliginosibacterium</taxon>
    </lineage>
</organism>
<reference evidence="2 3" key="1">
    <citation type="submission" date="2020-06" db="EMBL/GenBank/DDBJ databases">
        <title>Draft genome of Uliginosibacterium sp. IMCC34675.</title>
        <authorList>
            <person name="Song J."/>
        </authorList>
    </citation>
    <scope>NUCLEOTIDE SEQUENCE [LARGE SCALE GENOMIC DNA]</scope>
    <source>
        <strain evidence="2 3">IMCC34675</strain>
    </source>
</reference>
<name>A0ABX2IM09_9RHOO</name>
<evidence type="ECO:0000313" key="3">
    <source>
        <dbReference type="Proteomes" id="UP000778523"/>
    </source>
</evidence>
<feature type="domain" description="PRC-barrel" evidence="1">
    <location>
        <begin position="5"/>
        <end position="58"/>
    </location>
</feature>
<evidence type="ECO:0000313" key="2">
    <source>
        <dbReference type="EMBL" id="NSL55075.1"/>
    </source>
</evidence>
<dbReference type="InterPro" id="IPR027275">
    <property type="entry name" value="PRC-brl_dom"/>
</dbReference>
<dbReference type="Pfam" id="PF05239">
    <property type="entry name" value="PRC"/>
    <property type="match status" value="1"/>
</dbReference>
<protein>
    <submittedName>
        <fullName evidence="2">PRC-barrel domain-containing protein</fullName>
    </submittedName>
</protein>
<dbReference type="RefSeq" id="WP_170021549.1">
    <property type="nucleotide sequence ID" value="NZ_JABCSC020000002.1"/>
</dbReference>
<comment type="caution">
    <text evidence="2">The sequence shown here is derived from an EMBL/GenBank/DDBJ whole genome shotgun (WGS) entry which is preliminary data.</text>
</comment>
<sequence length="274" mass="31444">MLHNLKDLEGYTISATDGDIGRVKDFYFDDHAWVIRHIVVETGDWLASRKVLVSPQAIQYPDWSGNRLPVAITKGQIRHSPKIDTDKPISRQHESQHLSYYGYPHYWDGDDFRDIKLPPALLPPATSISKAASKARQSTEVITMRAQQTLRRDDDPHLRSCKLVTGYNILATDGEIGHIDGFLVDEVDWSIRYLIVNTSNWWLGHQVLIAPQWFKDVNWVKQTVSLSLDRQSVMDAPVFSTTEALDRQFESALYAHYQRDAYWPEDALRAGHMV</sequence>